<dbReference type="SUPFAM" id="SSF52266">
    <property type="entry name" value="SGNH hydrolase"/>
    <property type="match status" value="1"/>
</dbReference>
<name>A0ABS6ATR0_9NOCA</name>
<dbReference type="GO" id="GO:0016787">
    <property type="term" value="F:hydrolase activity"/>
    <property type="evidence" value="ECO:0007669"/>
    <property type="project" value="UniProtKB-KW"/>
</dbReference>
<dbReference type="PANTHER" id="PTHR43784">
    <property type="entry name" value="GDSL-LIKE LIPASE/ACYLHYDROLASE, PUTATIVE (AFU_ORTHOLOGUE AFUA_2G00820)-RELATED"/>
    <property type="match status" value="1"/>
</dbReference>
<keyword evidence="3" id="KW-1185">Reference proteome</keyword>
<evidence type="ECO:0000313" key="3">
    <source>
        <dbReference type="Proteomes" id="UP000733379"/>
    </source>
</evidence>
<dbReference type="EMBL" id="JAHKNI010000002">
    <property type="protein sequence ID" value="MBU3061416.1"/>
    <property type="molecule type" value="Genomic_DNA"/>
</dbReference>
<dbReference type="Proteomes" id="UP000733379">
    <property type="component" value="Unassembled WGS sequence"/>
</dbReference>
<dbReference type="InterPro" id="IPR036514">
    <property type="entry name" value="SGNH_hydro_sf"/>
</dbReference>
<dbReference type="InterPro" id="IPR053140">
    <property type="entry name" value="GDSL_Rv0518-like"/>
</dbReference>
<dbReference type="PANTHER" id="PTHR43784:SF2">
    <property type="entry name" value="GDSL-LIKE LIPASE_ACYLHYDROLASE, PUTATIVE (AFU_ORTHOLOGUE AFUA_2G00820)-RELATED"/>
    <property type="match status" value="1"/>
</dbReference>
<protein>
    <submittedName>
        <fullName evidence="2">SGNH/GDSL hydrolase family protein</fullName>
    </submittedName>
</protein>
<organism evidence="2 3">
    <name type="scientific">Nocardia albiluteola</name>
    <dbReference type="NCBI Taxonomy" id="2842303"/>
    <lineage>
        <taxon>Bacteria</taxon>
        <taxon>Bacillati</taxon>
        <taxon>Actinomycetota</taxon>
        <taxon>Actinomycetes</taxon>
        <taxon>Mycobacteriales</taxon>
        <taxon>Nocardiaceae</taxon>
        <taxon>Nocardia</taxon>
    </lineage>
</organism>
<proteinExistence type="predicted"/>
<evidence type="ECO:0000313" key="2">
    <source>
        <dbReference type="EMBL" id="MBU3061416.1"/>
    </source>
</evidence>
<dbReference type="RefSeq" id="WP_215916302.1">
    <property type="nucleotide sequence ID" value="NZ_JAHKNI010000002.1"/>
</dbReference>
<dbReference type="InterPro" id="IPR013830">
    <property type="entry name" value="SGNH_hydro"/>
</dbReference>
<dbReference type="Gene3D" id="3.40.50.1110">
    <property type="entry name" value="SGNH hydrolase"/>
    <property type="match status" value="1"/>
</dbReference>
<sequence>MSNTTAWVAGFRSAIVSPYEEFRLAEPREFADQTVRQVLHLAGGGERLRVRLSNRYGRAPLVVGAAHIAVRKNGAEIVAETDTALRFGGVERVTIAAGAEIVSDAADLSVGAGSDLLLSLYLPEPTGPATYSPVPNEIGYVTAGNTVSQVSPEDVEELGSRYFVTGIDVPATGEPIIVAFGDSWFEGAGGTPGANRRSVDVLNERLPRGWAVNQGLSGNRILVDEAGEHGLARFERDALAVPGATHVVVNFGINDLCLGEPLPVADLIAGFTELARRAHAAGLPVYANTIGPFAGKIYPGGDAVAAAPLRREVNEWLRGTDVFDGVFDVARAVEDPERPDYIRPDLDAGDGMHLNDAGALLMGETMRIPLEG</sequence>
<gene>
    <name evidence="2" type="ORF">KO481_07755</name>
</gene>
<feature type="domain" description="SGNH hydrolase-type esterase" evidence="1">
    <location>
        <begin position="179"/>
        <end position="359"/>
    </location>
</feature>
<accession>A0ABS6ATR0</accession>
<comment type="caution">
    <text evidence="2">The sequence shown here is derived from an EMBL/GenBank/DDBJ whole genome shotgun (WGS) entry which is preliminary data.</text>
</comment>
<evidence type="ECO:0000259" key="1">
    <source>
        <dbReference type="Pfam" id="PF13472"/>
    </source>
</evidence>
<reference evidence="2 3" key="1">
    <citation type="submission" date="2021-06" db="EMBL/GenBank/DDBJ databases">
        <title>Actinomycetes sequencing.</title>
        <authorList>
            <person name="Shan Q."/>
        </authorList>
    </citation>
    <scope>NUCLEOTIDE SEQUENCE [LARGE SCALE GENOMIC DNA]</scope>
    <source>
        <strain evidence="2 3">NEAU-G5</strain>
    </source>
</reference>
<keyword evidence="2" id="KW-0378">Hydrolase</keyword>
<dbReference type="Pfam" id="PF13472">
    <property type="entry name" value="Lipase_GDSL_2"/>
    <property type="match status" value="1"/>
</dbReference>